<accession>A0ABX5RXF7</accession>
<evidence type="ECO:0000256" key="10">
    <source>
        <dbReference type="PROSITE-ProRule" id="PRU01360"/>
    </source>
</evidence>
<keyword evidence="3 10" id="KW-0813">Transport</keyword>
<dbReference type="InterPro" id="IPR012910">
    <property type="entry name" value="Plug_dom"/>
</dbReference>
<keyword evidence="5 10" id="KW-0812">Transmembrane</keyword>
<proteinExistence type="inferred from homology"/>
<feature type="region of interest" description="Disordered" evidence="12">
    <location>
        <begin position="1"/>
        <end position="42"/>
    </location>
</feature>
<evidence type="ECO:0000256" key="9">
    <source>
        <dbReference type="ARBA" id="ARBA00023237"/>
    </source>
</evidence>
<dbReference type="PANTHER" id="PTHR47234:SF2">
    <property type="entry name" value="TONB-DEPENDENT RECEPTOR"/>
    <property type="match status" value="1"/>
</dbReference>
<evidence type="ECO:0000256" key="3">
    <source>
        <dbReference type="ARBA" id="ARBA00022448"/>
    </source>
</evidence>
<evidence type="ECO:0000259" key="13">
    <source>
        <dbReference type="Pfam" id="PF00593"/>
    </source>
</evidence>
<comment type="similarity">
    <text evidence="2 10 11">Belongs to the TonB-dependent receptor family.</text>
</comment>
<evidence type="ECO:0000256" key="2">
    <source>
        <dbReference type="ARBA" id="ARBA00009810"/>
    </source>
</evidence>
<dbReference type="Gene3D" id="2.40.170.20">
    <property type="entry name" value="TonB-dependent receptor, beta-barrel domain"/>
    <property type="match status" value="1"/>
</dbReference>
<dbReference type="SUPFAM" id="SSF56935">
    <property type="entry name" value="Porins"/>
    <property type="match status" value="1"/>
</dbReference>
<evidence type="ECO:0000259" key="14">
    <source>
        <dbReference type="Pfam" id="PF07715"/>
    </source>
</evidence>
<evidence type="ECO:0000256" key="8">
    <source>
        <dbReference type="ARBA" id="ARBA00023170"/>
    </source>
</evidence>
<gene>
    <name evidence="15" type="ORF">EYF70_18805</name>
</gene>
<organism evidence="15 16">
    <name type="scientific">Pseudoduganella albidiflava</name>
    <dbReference type="NCBI Taxonomy" id="321983"/>
    <lineage>
        <taxon>Bacteria</taxon>
        <taxon>Pseudomonadati</taxon>
        <taxon>Pseudomonadota</taxon>
        <taxon>Betaproteobacteria</taxon>
        <taxon>Burkholderiales</taxon>
        <taxon>Oxalobacteraceae</taxon>
        <taxon>Telluria group</taxon>
        <taxon>Pseudoduganella</taxon>
    </lineage>
</organism>
<evidence type="ECO:0000256" key="11">
    <source>
        <dbReference type="RuleBase" id="RU003357"/>
    </source>
</evidence>
<dbReference type="InterPro" id="IPR036942">
    <property type="entry name" value="Beta-barrel_TonB_sf"/>
</dbReference>
<dbReference type="InterPro" id="IPR039426">
    <property type="entry name" value="TonB-dep_rcpt-like"/>
</dbReference>
<evidence type="ECO:0000256" key="12">
    <source>
        <dbReference type="SAM" id="MobiDB-lite"/>
    </source>
</evidence>
<evidence type="ECO:0000313" key="16">
    <source>
        <dbReference type="Proteomes" id="UP000292307"/>
    </source>
</evidence>
<dbReference type="Proteomes" id="UP000292307">
    <property type="component" value="Chromosome"/>
</dbReference>
<dbReference type="Gene3D" id="2.170.130.10">
    <property type="entry name" value="TonB-dependent receptor, plug domain"/>
    <property type="match status" value="1"/>
</dbReference>
<dbReference type="PANTHER" id="PTHR47234">
    <property type="match status" value="1"/>
</dbReference>
<feature type="domain" description="TonB-dependent receptor-like beta-barrel" evidence="13">
    <location>
        <begin position="444"/>
        <end position="928"/>
    </location>
</feature>
<keyword evidence="4 10" id="KW-1134">Transmembrane beta strand</keyword>
<name>A0ABX5RXF7_9BURK</name>
<protein>
    <submittedName>
        <fullName evidence="15">TonB-dependent receptor</fullName>
    </submittedName>
</protein>
<evidence type="ECO:0000256" key="6">
    <source>
        <dbReference type="ARBA" id="ARBA00023077"/>
    </source>
</evidence>
<keyword evidence="8 15" id="KW-0675">Receptor</keyword>
<keyword evidence="16" id="KW-1185">Reference proteome</keyword>
<dbReference type="Pfam" id="PF00593">
    <property type="entry name" value="TonB_dep_Rec_b-barrel"/>
    <property type="match status" value="1"/>
</dbReference>
<dbReference type="Pfam" id="PF07715">
    <property type="entry name" value="Plug"/>
    <property type="match status" value="1"/>
</dbReference>
<evidence type="ECO:0000256" key="1">
    <source>
        <dbReference type="ARBA" id="ARBA00004571"/>
    </source>
</evidence>
<dbReference type="InterPro" id="IPR000531">
    <property type="entry name" value="Beta-barrel_TonB"/>
</dbReference>
<evidence type="ECO:0000256" key="7">
    <source>
        <dbReference type="ARBA" id="ARBA00023136"/>
    </source>
</evidence>
<keyword evidence="7 10" id="KW-0472">Membrane</keyword>
<sequence>MSDDRQPSREQNKAHSARRQRLPHDQPSYNFGGDTMHHSHHPVPRRLALSAIALAVAALAGQAAAQEAVQEAAQATQESAQATQQATGATAAQQAAPVATGEVIKVEVTGSTIKRVAGEMALPVSSVKADDIASAALTTVADLAVSLPSSATNAPSSAGAGTNMNMRGIGINRTLVLLNGRRMVNEPLSNGFVNVDLIPISALNRVEVLRDGASSTYGTDAMGGVVNFLTRRSYKGLELTGQVVRPEASGGGREHRVSVLGGIGDLAADGWNVYATVDVHKRSKLESADRPELTNPALLASLGIAPKAASGTYAWPANVFSPSTGITGNPYYASGCLPPYSVPATRNTCIQDANYVLALPANAQAHFFAKGSIKLPGDHLVTAELLHAKEHIETQKPPTTTVGFNGAVARITPDSPYYPGGSAGVPAMAGINGSPLNVSWSVAELGPAIAKDEQKITRVVVTGEGTIGQWDYRLGGIYGRGKRDSYFVQGYLNGARLQAGVANGVLNPFGTQSAAGLEYLKSISADGGQIRHTTNRYYGTDLTLTRELMQLGGGAMTLALGAEYHRDANDDRALDGVIDVPYQNRLPSYAEGSRDISAVFAELDLPVTADLSFNVAARHDRYSDFGGTSNPKASFRWQPMKQLMFRGSASTGFRAPTLFDRYGYRLPGATSLSTSKWDDPVLCPGTMGMAGTGTAVPGANPLLVCNTALPIQQGSNPEVQPETSRNLTLGVVIEPVRNLMVMLDYYDIHVKDSIGQLAQNAIFTNTAKYADLFVRNPDGSLAYVRNTVDNLGDLRTAGIDVGLSYAFPKASYGQFKAALDGTYVTRFENQTEKDGPWISNLGRFGSVGSGNVSASPTYTFRWKHTLRLSWERGDWFSQLTQFYNTGYHDLNNVPAQFHRDIEPYSVWNMTVNYKGIKHVKVSLGISNLFDENPPVTNSNSTAYANNIASPIGRAYNARLTYEF</sequence>
<dbReference type="InterPro" id="IPR037066">
    <property type="entry name" value="Plug_dom_sf"/>
</dbReference>
<evidence type="ECO:0000313" key="15">
    <source>
        <dbReference type="EMBL" id="QBI02666.1"/>
    </source>
</evidence>
<dbReference type="PROSITE" id="PS52016">
    <property type="entry name" value="TONB_DEPENDENT_REC_3"/>
    <property type="match status" value="1"/>
</dbReference>
<reference evidence="15 16" key="1">
    <citation type="submission" date="2019-02" db="EMBL/GenBank/DDBJ databases">
        <title>Draft Genome Sequences of Six Type Strains of the Genus Massilia.</title>
        <authorList>
            <person name="Miess H."/>
            <person name="Frediansyhah A."/>
            <person name="Gross H."/>
        </authorList>
    </citation>
    <scope>NUCLEOTIDE SEQUENCE [LARGE SCALE GENOMIC DNA]</scope>
    <source>
        <strain evidence="15 16">DSM 17472</strain>
    </source>
</reference>
<keyword evidence="6 11" id="KW-0798">TonB box</keyword>
<feature type="domain" description="TonB-dependent receptor plug" evidence="14">
    <location>
        <begin position="121"/>
        <end position="225"/>
    </location>
</feature>
<dbReference type="EMBL" id="CP036401">
    <property type="protein sequence ID" value="QBI02666.1"/>
    <property type="molecule type" value="Genomic_DNA"/>
</dbReference>
<keyword evidence="9 10" id="KW-0998">Cell outer membrane</keyword>
<evidence type="ECO:0000256" key="5">
    <source>
        <dbReference type="ARBA" id="ARBA00022692"/>
    </source>
</evidence>
<comment type="subcellular location">
    <subcellularLocation>
        <location evidence="1 10">Cell outer membrane</location>
        <topology evidence="1 10">Multi-pass membrane protein</topology>
    </subcellularLocation>
</comment>
<feature type="compositionally biased region" description="Basic and acidic residues" evidence="12">
    <location>
        <begin position="1"/>
        <end position="13"/>
    </location>
</feature>
<evidence type="ECO:0000256" key="4">
    <source>
        <dbReference type="ARBA" id="ARBA00022452"/>
    </source>
</evidence>
<dbReference type="CDD" id="cd01347">
    <property type="entry name" value="ligand_gated_channel"/>
    <property type="match status" value="1"/>
</dbReference>